<accession>A0A4R4WLK3</accession>
<proteinExistence type="predicted"/>
<gene>
    <name evidence="1" type="ORF">E1294_30890</name>
</gene>
<evidence type="ECO:0000313" key="1">
    <source>
        <dbReference type="EMBL" id="TDD16565.1"/>
    </source>
</evidence>
<protein>
    <submittedName>
        <fullName evidence="1">Uncharacterized protein</fullName>
    </submittedName>
</protein>
<evidence type="ECO:0000313" key="2">
    <source>
        <dbReference type="Proteomes" id="UP000294543"/>
    </source>
</evidence>
<dbReference type="RefSeq" id="WP_132514240.1">
    <property type="nucleotide sequence ID" value="NZ_SMKP01000103.1"/>
</dbReference>
<dbReference type="EMBL" id="SMKP01000103">
    <property type="protein sequence ID" value="TDD16565.1"/>
    <property type="molecule type" value="Genomic_DNA"/>
</dbReference>
<comment type="caution">
    <text evidence="1">The sequence shown here is derived from an EMBL/GenBank/DDBJ whole genome shotgun (WGS) entry which is preliminary data.</text>
</comment>
<sequence>MQGPAKLGFNLQFTIVPDALASHVKNLGQAEVEQCKTCMRAPTRPAKPRRPRRSLDNNQADLWVNLTVESQPIEVFLEATRDANSPYDPE</sequence>
<keyword evidence="2" id="KW-1185">Reference proteome</keyword>
<name>A0A4R4WLK3_9ACTN</name>
<dbReference type="OrthoDB" id="10008909at2"/>
<dbReference type="Proteomes" id="UP000294543">
    <property type="component" value="Unassembled WGS sequence"/>
</dbReference>
<dbReference type="AlphaFoldDB" id="A0A4R4WLK3"/>
<organism evidence="1 2">
    <name type="scientific">Nonomuraea diastatica</name>
    <dbReference type="NCBI Taxonomy" id="1848329"/>
    <lineage>
        <taxon>Bacteria</taxon>
        <taxon>Bacillati</taxon>
        <taxon>Actinomycetota</taxon>
        <taxon>Actinomycetes</taxon>
        <taxon>Streptosporangiales</taxon>
        <taxon>Streptosporangiaceae</taxon>
        <taxon>Nonomuraea</taxon>
    </lineage>
</organism>
<reference evidence="1 2" key="1">
    <citation type="submission" date="2019-03" db="EMBL/GenBank/DDBJ databases">
        <title>Draft genome sequences of novel Actinobacteria.</title>
        <authorList>
            <person name="Sahin N."/>
            <person name="Ay H."/>
            <person name="Saygin H."/>
        </authorList>
    </citation>
    <scope>NUCLEOTIDE SEQUENCE [LARGE SCALE GENOMIC DNA]</scope>
    <source>
        <strain evidence="1 2">KC712</strain>
    </source>
</reference>